<dbReference type="PIRSF" id="PIRSF028291">
    <property type="entry name" value="UCP028291"/>
    <property type="match status" value="1"/>
</dbReference>
<evidence type="ECO:0000313" key="2">
    <source>
        <dbReference type="Proteomes" id="UP000253303"/>
    </source>
</evidence>
<dbReference type="OrthoDB" id="9806511at2"/>
<dbReference type="EMBL" id="QMEY01000012">
    <property type="protein sequence ID" value="RBQ17347.1"/>
    <property type="molecule type" value="Genomic_DNA"/>
</dbReference>
<gene>
    <name evidence="1" type="ORF">DP939_25785</name>
</gene>
<dbReference type="InterPro" id="IPR014543">
    <property type="entry name" value="UCP028291"/>
</dbReference>
<dbReference type="AlphaFoldDB" id="A0A366LUA6"/>
<sequence>MESIATVATDRPERYLKQLCAHLGRKVQADYTETQGLLTFAYGQCELAARPGSLVLSAAAPTADDLAKVEDVVGSHLVRFGERDELDVQWKAAEEN</sequence>
<dbReference type="RefSeq" id="WP_113983354.1">
    <property type="nucleotide sequence ID" value="NZ_QMEY01000012.1"/>
</dbReference>
<dbReference type="Gene3D" id="3.30.310.50">
    <property type="entry name" value="Alpha-D-phosphohexomutase, C-terminal domain"/>
    <property type="match status" value="1"/>
</dbReference>
<organism evidence="1 2">
    <name type="scientific">Spongiactinospora rosea</name>
    <dbReference type="NCBI Taxonomy" id="2248750"/>
    <lineage>
        <taxon>Bacteria</taxon>
        <taxon>Bacillati</taxon>
        <taxon>Actinomycetota</taxon>
        <taxon>Actinomycetes</taxon>
        <taxon>Streptosporangiales</taxon>
        <taxon>Streptosporangiaceae</taxon>
        <taxon>Spongiactinospora</taxon>
    </lineage>
</organism>
<dbReference type="Pfam" id="PF09981">
    <property type="entry name" value="DUF2218"/>
    <property type="match status" value="1"/>
</dbReference>
<evidence type="ECO:0000313" key="1">
    <source>
        <dbReference type="EMBL" id="RBQ17347.1"/>
    </source>
</evidence>
<keyword evidence="2" id="KW-1185">Reference proteome</keyword>
<proteinExistence type="predicted"/>
<reference evidence="1 2" key="1">
    <citation type="submission" date="2018-06" db="EMBL/GenBank/DDBJ databases">
        <title>Sphaerisporangium craniellae sp. nov., isolated from a marine sponge in the South China Sea.</title>
        <authorList>
            <person name="Li L."/>
        </authorList>
    </citation>
    <scope>NUCLEOTIDE SEQUENCE [LARGE SCALE GENOMIC DNA]</scope>
    <source>
        <strain evidence="1 2">LHW63015</strain>
    </source>
</reference>
<comment type="caution">
    <text evidence="1">The sequence shown here is derived from an EMBL/GenBank/DDBJ whole genome shotgun (WGS) entry which is preliminary data.</text>
</comment>
<name>A0A366LUA6_9ACTN</name>
<accession>A0A366LUA6</accession>
<protein>
    <submittedName>
        <fullName evidence="1">DUF2218 domain-containing protein</fullName>
    </submittedName>
</protein>
<dbReference type="Proteomes" id="UP000253303">
    <property type="component" value="Unassembled WGS sequence"/>
</dbReference>